<dbReference type="CDD" id="cd00038">
    <property type="entry name" value="CAP_ED"/>
    <property type="match status" value="1"/>
</dbReference>
<accession>A0A327X698</accession>
<evidence type="ECO:0000313" key="3">
    <source>
        <dbReference type="Proteomes" id="UP000248790"/>
    </source>
</evidence>
<gene>
    <name evidence="2" type="ORF">LX87_00371</name>
</gene>
<dbReference type="SMART" id="SM00100">
    <property type="entry name" value="cNMP"/>
    <property type="match status" value="1"/>
</dbReference>
<dbReference type="SUPFAM" id="SSF51206">
    <property type="entry name" value="cAMP-binding domain-like"/>
    <property type="match status" value="1"/>
</dbReference>
<name>A0A327X698_LARAB</name>
<dbReference type="PROSITE" id="PS50042">
    <property type="entry name" value="CNMP_BINDING_3"/>
    <property type="match status" value="1"/>
</dbReference>
<reference evidence="2 3" key="1">
    <citation type="submission" date="2018-06" db="EMBL/GenBank/DDBJ databases">
        <title>Genomic Encyclopedia of Archaeal and Bacterial Type Strains, Phase II (KMG-II): from individual species to whole genera.</title>
        <authorList>
            <person name="Goeker M."/>
        </authorList>
    </citation>
    <scope>NUCLEOTIDE SEQUENCE [LARGE SCALE GENOMIC DNA]</scope>
    <source>
        <strain evidence="2 3">DSM 21851</strain>
    </source>
</reference>
<dbReference type="InterPro" id="IPR000595">
    <property type="entry name" value="cNMP-bd_dom"/>
</dbReference>
<sequence length="190" mass="22137">MNQDRVLANQIRAIANLSPEALTLLIASTQPKLLKKGQFLLIEGQVCQALWYVEKGYLRTFYDRDGREINTRFSFENNFVTDLRSLRTATPSACSIQAGETTTVWEFDRGKLLDLYRQSAEIESFGRNLLEHMLMEQEEHANWFKVYSPAERYQFMLRHHPHLLQRVSLSQLASYLGIARETLSRIRKNP</sequence>
<evidence type="ECO:0000313" key="2">
    <source>
        <dbReference type="EMBL" id="RAK02251.1"/>
    </source>
</evidence>
<dbReference type="Proteomes" id="UP000248790">
    <property type="component" value="Unassembled WGS sequence"/>
</dbReference>
<keyword evidence="3" id="KW-1185">Reference proteome</keyword>
<proteinExistence type="predicted"/>
<dbReference type="RefSeq" id="WP_111626463.1">
    <property type="nucleotide sequence ID" value="NZ_QLMC01000001.1"/>
</dbReference>
<comment type="caution">
    <text evidence="2">The sequence shown here is derived from an EMBL/GenBank/DDBJ whole genome shotgun (WGS) entry which is preliminary data.</text>
</comment>
<organism evidence="2 3">
    <name type="scientific">Larkinella arboricola</name>
    <dbReference type="NCBI Taxonomy" id="643671"/>
    <lineage>
        <taxon>Bacteria</taxon>
        <taxon>Pseudomonadati</taxon>
        <taxon>Bacteroidota</taxon>
        <taxon>Cytophagia</taxon>
        <taxon>Cytophagales</taxon>
        <taxon>Spirosomataceae</taxon>
        <taxon>Larkinella</taxon>
    </lineage>
</organism>
<dbReference type="InterPro" id="IPR014710">
    <property type="entry name" value="RmlC-like_jellyroll"/>
</dbReference>
<dbReference type="Gene3D" id="2.60.120.10">
    <property type="entry name" value="Jelly Rolls"/>
    <property type="match status" value="1"/>
</dbReference>
<dbReference type="AlphaFoldDB" id="A0A327X698"/>
<evidence type="ECO:0000259" key="1">
    <source>
        <dbReference type="PROSITE" id="PS50042"/>
    </source>
</evidence>
<dbReference type="OrthoDB" id="948610at2"/>
<protein>
    <submittedName>
        <fullName evidence="2">CRP-like cAMP-binding protein</fullName>
    </submittedName>
</protein>
<dbReference type="InterPro" id="IPR018490">
    <property type="entry name" value="cNMP-bd_dom_sf"/>
</dbReference>
<dbReference type="EMBL" id="QLMC01000001">
    <property type="protein sequence ID" value="RAK02251.1"/>
    <property type="molecule type" value="Genomic_DNA"/>
</dbReference>
<dbReference type="Pfam" id="PF00027">
    <property type="entry name" value="cNMP_binding"/>
    <property type="match status" value="1"/>
</dbReference>
<feature type="domain" description="Cyclic nucleotide-binding" evidence="1">
    <location>
        <begin position="13"/>
        <end position="122"/>
    </location>
</feature>